<keyword evidence="3" id="KW-1185">Reference proteome</keyword>
<dbReference type="PROSITE" id="PS51186">
    <property type="entry name" value="GNAT"/>
    <property type="match status" value="1"/>
</dbReference>
<comment type="caution">
    <text evidence="2">The sequence shown here is derived from an EMBL/GenBank/DDBJ whole genome shotgun (WGS) entry which is preliminary data.</text>
</comment>
<sequence>MSITVRKAVSSDMYPVCKLLRESTLNSNWIGVNTRKRMFQDPWSGGEDYFGYVMLDDEAIVGFLGLLFTRQPVNGPQERFCELHSWYVKDAYRKESLKLLLPALSMRKVTLLNYTPTPDVYEISKKFGFTDLETRLRLIYPLFNPFNLRRRYRLDTNLFSIQGRLSEQDKVIFHDHANLDCRHVMIIDEHSGRSCYMIIKRMRRRWFEPFARLLYVSDPDLCAKSIDRWRLKLCLMLRVQCLAIDAAFIGERKIAFSKVIKREVPSLIKTHSELLMARLITPIYSLPLLIGYKLH</sequence>
<name>A0ABU7H5J7_9PSED</name>
<dbReference type="SUPFAM" id="SSF55729">
    <property type="entry name" value="Acyl-CoA N-acyltransferases (Nat)"/>
    <property type="match status" value="1"/>
</dbReference>
<dbReference type="Proteomes" id="UP001354227">
    <property type="component" value="Unassembled WGS sequence"/>
</dbReference>
<feature type="domain" description="N-acetyltransferase" evidence="1">
    <location>
        <begin position="3"/>
        <end position="155"/>
    </location>
</feature>
<dbReference type="InterPro" id="IPR016181">
    <property type="entry name" value="Acyl_CoA_acyltransferase"/>
</dbReference>
<dbReference type="Gene3D" id="3.40.630.30">
    <property type="match status" value="1"/>
</dbReference>
<dbReference type="EMBL" id="JAZDCT010000003">
    <property type="protein sequence ID" value="MEE1886599.1"/>
    <property type="molecule type" value="Genomic_DNA"/>
</dbReference>
<evidence type="ECO:0000313" key="3">
    <source>
        <dbReference type="Proteomes" id="UP001354227"/>
    </source>
</evidence>
<evidence type="ECO:0000313" key="2">
    <source>
        <dbReference type="EMBL" id="MEE1886599.1"/>
    </source>
</evidence>
<protein>
    <recommendedName>
        <fullName evidence="1">N-acetyltransferase domain-containing protein</fullName>
    </recommendedName>
</protein>
<reference evidence="2" key="1">
    <citation type="submission" date="2024-01" db="EMBL/GenBank/DDBJ databases">
        <title>Unpublished Manusciprt.</title>
        <authorList>
            <person name="Duman M."/>
            <person name="Valdes E.G."/>
            <person name="Ajmi N."/>
            <person name="Altun S."/>
            <person name="Saticioglu I.B."/>
        </authorList>
    </citation>
    <scope>NUCLEOTIDE SEQUENCE</scope>
    <source>
        <strain evidence="2">137P</strain>
    </source>
</reference>
<gene>
    <name evidence="2" type="ORF">V0R62_02925</name>
</gene>
<organism evidence="2 3">
    <name type="scientific">Pseudomonas carassii</name>
    <dbReference type="NCBI Taxonomy" id="3115855"/>
    <lineage>
        <taxon>Bacteria</taxon>
        <taxon>Pseudomonadati</taxon>
        <taxon>Pseudomonadota</taxon>
        <taxon>Gammaproteobacteria</taxon>
        <taxon>Pseudomonadales</taxon>
        <taxon>Pseudomonadaceae</taxon>
        <taxon>Pseudomonas</taxon>
    </lineage>
</organism>
<accession>A0ABU7H5J7</accession>
<evidence type="ECO:0000259" key="1">
    <source>
        <dbReference type="PROSITE" id="PS51186"/>
    </source>
</evidence>
<dbReference type="RefSeq" id="WP_330102661.1">
    <property type="nucleotide sequence ID" value="NZ_JAZDCT010000003.1"/>
</dbReference>
<dbReference type="InterPro" id="IPR000182">
    <property type="entry name" value="GNAT_dom"/>
</dbReference>
<proteinExistence type="predicted"/>